<dbReference type="InterPro" id="IPR017938">
    <property type="entry name" value="Riboflavin_synthase-like_b-brl"/>
</dbReference>
<feature type="domain" description="FAD-binding FR-type" evidence="2">
    <location>
        <begin position="18"/>
        <end position="109"/>
    </location>
</feature>
<dbReference type="InterPro" id="IPR017927">
    <property type="entry name" value="FAD-bd_FR_type"/>
</dbReference>
<organism evidence="3 4">
    <name type="scientific">Anaerococcus porci</name>
    <dbReference type="NCBI Taxonomy" id="2652269"/>
    <lineage>
        <taxon>Bacteria</taxon>
        <taxon>Bacillati</taxon>
        <taxon>Bacillota</taxon>
        <taxon>Tissierellia</taxon>
        <taxon>Tissierellales</taxon>
        <taxon>Peptoniphilaceae</taxon>
        <taxon>Anaerococcus</taxon>
    </lineage>
</organism>
<dbReference type="GO" id="GO:0006221">
    <property type="term" value="P:pyrimidine nucleotide biosynthetic process"/>
    <property type="evidence" value="ECO:0007669"/>
    <property type="project" value="InterPro"/>
</dbReference>
<dbReference type="GO" id="GO:0016491">
    <property type="term" value="F:oxidoreductase activity"/>
    <property type="evidence" value="ECO:0007669"/>
    <property type="project" value="InterPro"/>
</dbReference>
<dbReference type="GO" id="GO:0051537">
    <property type="term" value="F:2 iron, 2 sulfur cluster binding"/>
    <property type="evidence" value="ECO:0007669"/>
    <property type="project" value="UniProtKB-KW"/>
</dbReference>
<dbReference type="Gene3D" id="3.40.50.80">
    <property type="entry name" value="Nucleotide-binding domain of ferredoxin-NADP reductase (FNR) module"/>
    <property type="match status" value="1"/>
</dbReference>
<sequence>MEAKNNIKRANEDYLNYVLPKSYEILDILKHTDLEWTFKVKFDKEVKPGQFLQVSLAKIGEAPISVSGMGDGFVEMTIRNVGEVTSKLFKSKAGDYIFLRGPYGNGWPLSELKGKNVVVIAGGTGVSPVRGLIEYIKDNPDEFGSLYLILGFKNHESVLFKDDLEKWRKSEKINTIYSLDNEEIEGFRKGMVTAFIPELPFDSFDGNYSVVMVGPPIMMRFTSLGLLKEGVLEDKIWTSFERKMSCAVGKCGHCRINETYVCLDGPVFPYTVAKDLLD</sequence>
<dbReference type="EMBL" id="VULQ01000015">
    <property type="protein sequence ID" value="MSS78611.1"/>
    <property type="molecule type" value="Genomic_DNA"/>
</dbReference>
<comment type="cofactor">
    <cofactor evidence="1">
        <name>[2Fe-2S] cluster</name>
        <dbReference type="ChEBI" id="CHEBI:190135"/>
    </cofactor>
    <text evidence="1">Binds 1 [2Fe-2S] cluster per subunit.</text>
</comment>
<evidence type="ECO:0000313" key="3">
    <source>
        <dbReference type="EMBL" id="MSS78611.1"/>
    </source>
</evidence>
<dbReference type="SUPFAM" id="SSF52343">
    <property type="entry name" value="Ferredoxin reductase-like, C-terminal NADP-linked domain"/>
    <property type="match status" value="1"/>
</dbReference>
<dbReference type="InterPro" id="IPR019480">
    <property type="entry name" value="Dihydroorotate_DH_Fe-S-bd"/>
</dbReference>
<feature type="binding site" evidence="1">
    <location>
        <position position="262"/>
    </location>
    <ligand>
        <name>[2Fe-2S] cluster</name>
        <dbReference type="ChEBI" id="CHEBI:190135"/>
    </ligand>
</feature>
<accession>A0A6N7VIA1</accession>
<gene>
    <name evidence="3" type="primary">asrB</name>
    <name evidence="3" type="ORF">FYJ26_09485</name>
</gene>
<keyword evidence="1" id="KW-0408">Iron</keyword>
<dbReference type="InterPro" id="IPR012165">
    <property type="entry name" value="Cyt_c3_hydrogenase_gsu"/>
</dbReference>
<keyword evidence="1" id="KW-0411">Iron-sulfur</keyword>
<dbReference type="SUPFAM" id="SSF63380">
    <property type="entry name" value="Riboflavin synthase domain-like"/>
    <property type="match status" value="1"/>
</dbReference>
<dbReference type="PRINTS" id="PR00406">
    <property type="entry name" value="CYTB5RDTASE"/>
</dbReference>
<dbReference type="Pfam" id="PF00175">
    <property type="entry name" value="NAD_binding_1"/>
    <property type="match status" value="1"/>
</dbReference>
<dbReference type="InterPro" id="IPR014260">
    <property type="entry name" value="Sulphite_reductase_B"/>
</dbReference>
<evidence type="ECO:0000259" key="2">
    <source>
        <dbReference type="PROSITE" id="PS51384"/>
    </source>
</evidence>
<dbReference type="NCBIfam" id="TIGR02911">
    <property type="entry name" value="sulfite_red_B"/>
    <property type="match status" value="1"/>
</dbReference>
<feature type="binding site" evidence="1">
    <location>
        <position position="251"/>
    </location>
    <ligand>
        <name>[2Fe-2S] cluster</name>
        <dbReference type="ChEBI" id="CHEBI:190135"/>
    </ligand>
</feature>
<evidence type="ECO:0000256" key="1">
    <source>
        <dbReference type="PIRSR" id="PIRSR006816-2"/>
    </source>
</evidence>
<protein>
    <submittedName>
        <fullName evidence="3">Anaerobic sulfite reductase subunit AsrB</fullName>
    </submittedName>
</protein>
<dbReference type="CDD" id="cd06221">
    <property type="entry name" value="sulfite_reductase_like"/>
    <property type="match status" value="1"/>
</dbReference>
<dbReference type="PANTHER" id="PTHR43513">
    <property type="entry name" value="DIHYDROOROTATE DEHYDROGENASE B (NAD(+)), ELECTRON TRANSFER SUBUNIT"/>
    <property type="match status" value="1"/>
</dbReference>
<dbReference type="RefSeq" id="WP_154541861.1">
    <property type="nucleotide sequence ID" value="NZ_VULQ01000015.1"/>
</dbReference>
<dbReference type="InterPro" id="IPR001709">
    <property type="entry name" value="Flavoprot_Pyr_Nucl_cyt_Rdtase"/>
</dbReference>
<evidence type="ECO:0000313" key="4">
    <source>
        <dbReference type="Proteomes" id="UP000441925"/>
    </source>
</evidence>
<dbReference type="InterPro" id="IPR050353">
    <property type="entry name" value="PyrK_electron_transfer"/>
</dbReference>
<feature type="binding site" evidence="1">
    <location>
        <position position="254"/>
    </location>
    <ligand>
        <name>[2Fe-2S] cluster</name>
        <dbReference type="ChEBI" id="CHEBI:190135"/>
    </ligand>
</feature>
<feature type="binding site" evidence="1">
    <location>
        <position position="246"/>
    </location>
    <ligand>
        <name>[2Fe-2S] cluster</name>
        <dbReference type="ChEBI" id="CHEBI:190135"/>
    </ligand>
</feature>
<dbReference type="AlphaFoldDB" id="A0A6N7VIA1"/>
<keyword evidence="1" id="KW-0479">Metal-binding</keyword>
<dbReference type="GO" id="GO:0046872">
    <property type="term" value="F:metal ion binding"/>
    <property type="evidence" value="ECO:0007669"/>
    <property type="project" value="UniProtKB-KW"/>
</dbReference>
<dbReference type="Gene3D" id="2.40.30.10">
    <property type="entry name" value="Translation factors"/>
    <property type="match status" value="1"/>
</dbReference>
<dbReference type="Pfam" id="PF10418">
    <property type="entry name" value="DHODB_Fe-S_bind"/>
    <property type="match status" value="1"/>
</dbReference>
<name>A0A6N7VIA1_9FIRM</name>
<dbReference type="InterPro" id="IPR001433">
    <property type="entry name" value="OxRdtase_FAD/NAD-bd"/>
</dbReference>
<reference evidence="3 4" key="1">
    <citation type="submission" date="2019-08" db="EMBL/GenBank/DDBJ databases">
        <title>In-depth cultivation of the pig gut microbiome towards novel bacterial diversity and tailored functional studies.</title>
        <authorList>
            <person name="Wylensek D."/>
            <person name="Hitch T.C.A."/>
            <person name="Clavel T."/>
        </authorList>
    </citation>
    <scope>NUCLEOTIDE SEQUENCE [LARGE SCALE GENOMIC DNA]</scope>
    <source>
        <strain evidence="3 4">WCA-380-WT-2B</strain>
    </source>
</reference>
<comment type="caution">
    <text evidence="3">The sequence shown here is derived from an EMBL/GenBank/DDBJ whole genome shotgun (WGS) entry which is preliminary data.</text>
</comment>
<dbReference type="GO" id="GO:0050660">
    <property type="term" value="F:flavin adenine dinucleotide binding"/>
    <property type="evidence" value="ECO:0007669"/>
    <property type="project" value="InterPro"/>
</dbReference>
<dbReference type="Proteomes" id="UP000441925">
    <property type="component" value="Unassembled WGS sequence"/>
</dbReference>
<keyword evidence="1" id="KW-0001">2Fe-2S</keyword>
<dbReference type="PRINTS" id="PR00371">
    <property type="entry name" value="FPNCR"/>
</dbReference>
<proteinExistence type="predicted"/>
<dbReference type="InterPro" id="IPR039261">
    <property type="entry name" value="FNR_nucleotide-bd"/>
</dbReference>
<keyword evidence="4" id="KW-1185">Reference proteome</keyword>
<dbReference type="PROSITE" id="PS51384">
    <property type="entry name" value="FAD_FR"/>
    <property type="match status" value="1"/>
</dbReference>
<dbReference type="PANTHER" id="PTHR43513:SF1">
    <property type="entry name" value="ANAEROBIC SULFITE REDUCTASE SUBUNIT B"/>
    <property type="match status" value="1"/>
</dbReference>
<dbReference type="PIRSF" id="PIRSF006816">
    <property type="entry name" value="Cyc3_hyd_g"/>
    <property type="match status" value="1"/>
</dbReference>